<dbReference type="EMBL" id="JALPRF010000001">
    <property type="protein sequence ID" value="MCK8490370.1"/>
    <property type="molecule type" value="Genomic_DNA"/>
</dbReference>
<accession>A0ABT0HFH4</accession>
<keyword evidence="2" id="KW-0732">Signal</keyword>
<evidence type="ECO:0000313" key="3">
    <source>
        <dbReference type="EMBL" id="MCK8490370.1"/>
    </source>
</evidence>
<dbReference type="Proteomes" id="UP001202180">
    <property type="component" value="Unassembled WGS sequence"/>
</dbReference>
<proteinExistence type="predicted"/>
<evidence type="ECO:0000256" key="1">
    <source>
        <dbReference type="SAM" id="MobiDB-lite"/>
    </source>
</evidence>
<name>A0ABT0HFH4_9BACT</name>
<evidence type="ECO:0000313" key="4">
    <source>
        <dbReference type="Proteomes" id="UP001202180"/>
    </source>
</evidence>
<keyword evidence="4" id="KW-1185">Reference proteome</keyword>
<feature type="compositionally biased region" description="Basic and acidic residues" evidence="1">
    <location>
        <begin position="195"/>
        <end position="204"/>
    </location>
</feature>
<dbReference type="RefSeq" id="WP_248475218.1">
    <property type="nucleotide sequence ID" value="NZ_JALPRF010000001.1"/>
</dbReference>
<feature type="compositionally biased region" description="Basic and acidic residues" evidence="1">
    <location>
        <begin position="211"/>
        <end position="227"/>
    </location>
</feature>
<sequence length="227" mass="25511">MKLLSRITLLLALIVVLGKANAQTVYAGETTVDKNKLPGLYLTLQGDGKQLEKDWEEQLKTYGRMTASRGTYRVPNADIQSVSPEPINLTSTVKSTRTSATIFVAFDQGGGNYVTTGNSNYAAAERLLKDFSEKSLFNQEVRTAETGFDEAQKSHQKTVRNGERLQREIEQNAKEKERLLKRIDDNAKELEQLQKDIEANKTEQENATTELENRKKNVEAVKAKRSN</sequence>
<feature type="signal peptide" evidence="2">
    <location>
        <begin position="1"/>
        <end position="22"/>
    </location>
</feature>
<feature type="chain" id="PRO_5046741268" evidence="2">
    <location>
        <begin position="23"/>
        <end position="227"/>
    </location>
</feature>
<comment type="caution">
    <text evidence="3">The sequence shown here is derived from an EMBL/GenBank/DDBJ whole genome shotgun (WGS) entry which is preliminary data.</text>
</comment>
<gene>
    <name evidence="3" type="ORF">M0L20_00825</name>
</gene>
<evidence type="ECO:0000256" key="2">
    <source>
        <dbReference type="SAM" id="SignalP"/>
    </source>
</evidence>
<organism evidence="3 4">
    <name type="scientific">Spirosoma liriopis</name>
    <dbReference type="NCBI Taxonomy" id="2937440"/>
    <lineage>
        <taxon>Bacteria</taxon>
        <taxon>Pseudomonadati</taxon>
        <taxon>Bacteroidota</taxon>
        <taxon>Cytophagia</taxon>
        <taxon>Cytophagales</taxon>
        <taxon>Cytophagaceae</taxon>
        <taxon>Spirosoma</taxon>
    </lineage>
</organism>
<reference evidence="3 4" key="1">
    <citation type="submission" date="2022-04" db="EMBL/GenBank/DDBJ databases">
        <title>Spirosoma sp. strain RP8 genome sequencing and assembly.</title>
        <authorList>
            <person name="Jung Y."/>
        </authorList>
    </citation>
    <scope>NUCLEOTIDE SEQUENCE [LARGE SCALE GENOMIC DNA]</scope>
    <source>
        <strain evidence="3 4">RP8</strain>
    </source>
</reference>
<dbReference type="SUPFAM" id="SSF58100">
    <property type="entry name" value="Bacterial hemolysins"/>
    <property type="match status" value="1"/>
</dbReference>
<protein>
    <submittedName>
        <fullName evidence="3">Uncharacterized protein</fullName>
    </submittedName>
</protein>
<feature type="region of interest" description="Disordered" evidence="1">
    <location>
        <begin position="195"/>
        <end position="227"/>
    </location>
</feature>